<sequence>MTQDIEKDLEKATRDLNSIEEQREALISRAKLLNKQREAVAFAAHTGDAKAKEKLRGINLEDIGLASNIASVEAALVVARANVANAQAAEAQSADRTKAEQIAGLNAQFREQLHDAEDALADAISSVLTAKELLSQLHSLGVTSPTDPMFRINSIIAIKTALQLLPQNYISDFEFARLAPSQKRQFKQLAEAWGLTIENQIAARFGEKRKEVA</sequence>
<dbReference type="EMBL" id="FNTI01000001">
    <property type="protein sequence ID" value="SEC84568.1"/>
    <property type="molecule type" value="Genomic_DNA"/>
</dbReference>
<accession>A0A1H4VVR1</accession>
<organism evidence="2 3">
    <name type="scientific">Bradyrhizobium lablabi</name>
    <dbReference type="NCBI Taxonomy" id="722472"/>
    <lineage>
        <taxon>Bacteria</taxon>
        <taxon>Pseudomonadati</taxon>
        <taxon>Pseudomonadota</taxon>
        <taxon>Alphaproteobacteria</taxon>
        <taxon>Hyphomicrobiales</taxon>
        <taxon>Nitrobacteraceae</taxon>
        <taxon>Bradyrhizobium</taxon>
    </lineage>
</organism>
<dbReference type="AlphaFoldDB" id="A0A1H4VVR1"/>
<evidence type="ECO:0000313" key="3">
    <source>
        <dbReference type="Proteomes" id="UP000183208"/>
    </source>
</evidence>
<gene>
    <name evidence="2" type="ORF">SAMN05444171_2400</name>
</gene>
<name>A0A1H4VVR1_9BRAD</name>
<proteinExistence type="predicted"/>
<keyword evidence="1" id="KW-0175">Coiled coil</keyword>
<dbReference type="Proteomes" id="UP000183208">
    <property type="component" value="Unassembled WGS sequence"/>
</dbReference>
<evidence type="ECO:0000313" key="2">
    <source>
        <dbReference type="EMBL" id="SEC84568.1"/>
    </source>
</evidence>
<protein>
    <submittedName>
        <fullName evidence="2">Uncharacterized protein</fullName>
    </submittedName>
</protein>
<reference evidence="2 3" key="1">
    <citation type="submission" date="2016-10" db="EMBL/GenBank/DDBJ databases">
        <authorList>
            <person name="de Groot N.N."/>
        </authorList>
    </citation>
    <scope>NUCLEOTIDE SEQUENCE [LARGE SCALE GENOMIC DNA]</scope>
    <source>
        <strain evidence="2 3">GAS522</strain>
    </source>
</reference>
<evidence type="ECO:0000256" key="1">
    <source>
        <dbReference type="SAM" id="Coils"/>
    </source>
</evidence>
<dbReference type="OrthoDB" id="9954745at2"/>
<dbReference type="RefSeq" id="WP_074819192.1">
    <property type="nucleotide sequence ID" value="NZ_FNTI01000001.1"/>
</dbReference>
<feature type="coiled-coil region" evidence="1">
    <location>
        <begin position="2"/>
        <end position="36"/>
    </location>
</feature>